<dbReference type="Proteomes" id="UP000326838">
    <property type="component" value="Unassembled WGS sequence"/>
</dbReference>
<organism evidence="2 3">
    <name type="scientific">Microbacterium caowuchunii</name>
    <dbReference type="NCBI Taxonomy" id="2614638"/>
    <lineage>
        <taxon>Bacteria</taxon>
        <taxon>Bacillati</taxon>
        <taxon>Actinomycetota</taxon>
        <taxon>Actinomycetes</taxon>
        <taxon>Micrococcales</taxon>
        <taxon>Microbacteriaceae</taxon>
        <taxon>Microbacterium</taxon>
    </lineage>
</organism>
<keyword evidence="3" id="KW-1185">Reference proteome</keyword>
<comment type="caution">
    <text evidence="2">The sequence shown here is derived from an EMBL/GenBank/DDBJ whole genome shotgun (WGS) entry which is preliminary data.</text>
</comment>
<protein>
    <submittedName>
        <fullName evidence="2">Helix-turn-helix domain-containing protein</fullName>
    </submittedName>
</protein>
<evidence type="ECO:0000259" key="1">
    <source>
        <dbReference type="Pfam" id="PF12728"/>
    </source>
</evidence>
<feature type="domain" description="Helix-turn-helix" evidence="1">
    <location>
        <begin position="73"/>
        <end position="109"/>
    </location>
</feature>
<name>A0A5N0TIM4_9MICO</name>
<accession>A0A5N0TIM4</accession>
<dbReference type="AlphaFoldDB" id="A0A5N0TIM4"/>
<dbReference type="EMBL" id="VYUY01000009">
    <property type="protein sequence ID" value="KAA9133947.1"/>
    <property type="molecule type" value="Genomic_DNA"/>
</dbReference>
<dbReference type="InterPro" id="IPR010093">
    <property type="entry name" value="SinI_DNA-bd"/>
</dbReference>
<evidence type="ECO:0000313" key="2">
    <source>
        <dbReference type="EMBL" id="KAA9133947.1"/>
    </source>
</evidence>
<dbReference type="Pfam" id="PF12728">
    <property type="entry name" value="HTH_17"/>
    <property type="match status" value="1"/>
</dbReference>
<dbReference type="NCBIfam" id="TIGR01764">
    <property type="entry name" value="excise"/>
    <property type="match status" value="1"/>
</dbReference>
<dbReference type="GO" id="GO:0003677">
    <property type="term" value="F:DNA binding"/>
    <property type="evidence" value="ECO:0007669"/>
    <property type="project" value="InterPro"/>
</dbReference>
<dbReference type="InterPro" id="IPR041657">
    <property type="entry name" value="HTH_17"/>
</dbReference>
<proteinExistence type="predicted"/>
<evidence type="ECO:0000313" key="3">
    <source>
        <dbReference type="Proteomes" id="UP000326838"/>
    </source>
</evidence>
<gene>
    <name evidence="2" type="ORF">F6B40_08450</name>
</gene>
<reference evidence="3" key="1">
    <citation type="submission" date="2019-09" db="EMBL/GenBank/DDBJ databases">
        <title>Mumia zhuanghuii sp. nov. isolated from the intestinal contents of plateau pika (Ochotona curzoniae) in the Qinghai-Tibet plateau of China.</title>
        <authorList>
            <person name="Tian Z."/>
        </authorList>
    </citation>
    <scope>NUCLEOTIDE SEQUENCE [LARGE SCALE GENOMIC DNA]</scope>
    <source>
        <strain evidence="3">L-033</strain>
    </source>
</reference>
<sequence length="123" mass="12887">MAALAAYAPALTITPRGYRAARITFPADSIVQAAITAATVVEHALGGPVIHLDVLTEREADERENDLPVPALVSAPEAAAILGVTQQRVRQMIAEGKLAAHRIGERAYALVRAEVEARAVAAA</sequence>